<name>A0A8H6Q545_9EURO</name>
<sequence length="123" mass="13322">MANIFRKVMDVMSGRFNDPNDTAIYDDGGKRTYNDTGAGNDFGSAVHDSLPGSGASRPNVPETDIPKNEEPPPSAERHREVPPAKAANQVKMSRIVSAQDASGGATMPESDEMRVMWRMSVAR</sequence>
<accession>A0A8H6Q545</accession>
<feature type="region of interest" description="Disordered" evidence="1">
    <location>
        <begin position="13"/>
        <end position="110"/>
    </location>
</feature>
<dbReference type="AlphaFoldDB" id="A0A8H6Q545"/>
<feature type="compositionally biased region" description="Basic and acidic residues" evidence="1">
    <location>
        <begin position="64"/>
        <end position="82"/>
    </location>
</feature>
<proteinExistence type="predicted"/>
<gene>
    <name evidence="2" type="ORF">CNMCM6106_002129</name>
</gene>
<comment type="caution">
    <text evidence="2">The sequence shown here is derived from an EMBL/GenBank/DDBJ whole genome shotgun (WGS) entry which is preliminary data.</text>
</comment>
<evidence type="ECO:0000313" key="3">
    <source>
        <dbReference type="Proteomes" id="UP000662466"/>
    </source>
</evidence>
<organism evidence="2 3">
    <name type="scientific">Aspergillus hiratsukae</name>
    <dbReference type="NCBI Taxonomy" id="1194566"/>
    <lineage>
        <taxon>Eukaryota</taxon>
        <taxon>Fungi</taxon>
        <taxon>Dikarya</taxon>
        <taxon>Ascomycota</taxon>
        <taxon>Pezizomycotina</taxon>
        <taxon>Eurotiomycetes</taxon>
        <taxon>Eurotiomycetidae</taxon>
        <taxon>Eurotiales</taxon>
        <taxon>Aspergillaceae</taxon>
        <taxon>Aspergillus</taxon>
        <taxon>Aspergillus subgen. Fumigati</taxon>
    </lineage>
</organism>
<protein>
    <submittedName>
        <fullName evidence="2">Uncharacterized protein</fullName>
    </submittedName>
</protein>
<dbReference type="Proteomes" id="UP000662466">
    <property type="component" value="Unassembled WGS sequence"/>
</dbReference>
<reference evidence="2" key="1">
    <citation type="submission" date="2020-06" db="EMBL/GenBank/DDBJ databases">
        <title>Draft genome sequences of strains closely related to Aspergillus parafelis and Aspergillus hiratsukae.</title>
        <authorList>
            <person name="Dos Santos R.A.C."/>
            <person name="Rivero-Menendez O."/>
            <person name="Steenwyk J.L."/>
            <person name="Mead M.E."/>
            <person name="Goldman G.H."/>
            <person name="Alastruey-Izquierdo A."/>
            <person name="Rokas A."/>
        </authorList>
    </citation>
    <scope>NUCLEOTIDE SEQUENCE</scope>
    <source>
        <strain evidence="2">CNM-CM6106</strain>
    </source>
</reference>
<dbReference type="EMBL" id="JACBAF010002147">
    <property type="protein sequence ID" value="KAF7166233.1"/>
    <property type="molecule type" value="Genomic_DNA"/>
</dbReference>
<evidence type="ECO:0000256" key="1">
    <source>
        <dbReference type="SAM" id="MobiDB-lite"/>
    </source>
</evidence>
<evidence type="ECO:0000313" key="2">
    <source>
        <dbReference type="EMBL" id="KAF7166233.1"/>
    </source>
</evidence>